<evidence type="ECO:0000256" key="2">
    <source>
        <dbReference type="ARBA" id="ARBA00022692"/>
    </source>
</evidence>
<evidence type="ECO:0000259" key="8">
    <source>
        <dbReference type="Pfam" id="PF25147"/>
    </source>
</evidence>
<dbReference type="UniPathway" id="UPA00378"/>
<dbReference type="AlphaFoldDB" id="A0A4Z0A5L3"/>
<evidence type="ECO:0000256" key="1">
    <source>
        <dbReference type="ARBA" id="ARBA00004477"/>
    </source>
</evidence>
<dbReference type="GO" id="GO:0006487">
    <property type="term" value="P:protein N-linked glycosylation"/>
    <property type="evidence" value="ECO:0007669"/>
    <property type="project" value="TreeGrafter"/>
</dbReference>
<reference evidence="9 10" key="1">
    <citation type="submission" date="2019-02" db="EMBL/GenBank/DDBJ databases">
        <title>Genome sequencing of the rare red list fungi Hericium alpestre (H. flagellum).</title>
        <authorList>
            <person name="Buettner E."/>
            <person name="Kellner H."/>
        </authorList>
    </citation>
    <scope>NUCLEOTIDE SEQUENCE [LARGE SCALE GENOMIC DNA]</scope>
    <source>
        <strain evidence="9 10">DSM 108284</strain>
    </source>
</reference>
<keyword evidence="6 7" id="KW-0472">Membrane</keyword>
<evidence type="ECO:0000313" key="10">
    <source>
        <dbReference type="Proteomes" id="UP000298061"/>
    </source>
</evidence>
<sequence length="392" mass="43790">MNVHHLALFYVYPGYDIEQNGIHSQNRPATIAVRTHRKPTSAAIFGVGRDGKYLFMANHVWGLGWGNVMQEQILNAHLAYTVKATYVFDNYTWDCCSSDGYSEYNGNLIPAYIPMTALIAGPIAGDPFTFKEHVPPAVMKEYFDDICETKTVISTDEVNGQISSASAATVVQAWADKISSIDNNCIEIMKGGNQIFDFWLFGDATRLLDIWPSLSRSPVLTEFQWSPLVIDAVETNGALIHPSIKPGLVSRDRLPGVLALHIRRGDFEEHCSLLAGYRSRFHPLPEIQHTFQPPQKVPMKWVSMTFLWVVLSPWLALLYLWGTVSPRLPHLFSASTLPFTLSVVLLELLIMWYWVELTLGDILLYGSGAAVLAALMGKQALAGIAERRLKHA</sequence>
<comment type="caution">
    <text evidence="9">The sequence shown here is derived from an EMBL/GenBank/DDBJ whole genome shotgun (WGS) entry which is preliminary data.</text>
</comment>
<keyword evidence="2 7" id="KW-0812">Transmembrane</keyword>
<feature type="transmembrane region" description="Helical" evidence="7">
    <location>
        <begin position="362"/>
        <end position="381"/>
    </location>
</feature>
<dbReference type="InterPro" id="IPR008814">
    <property type="entry name" value="Swp1"/>
</dbReference>
<evidence type="ECO:0000256" key="3">
    <source>
        <dbReference type="ARBA" id="ARBA00022729"/>
    </source>
</evidence>
<comment type="subcellular location">
    <subcellularLocation>
        <location evidence="1">Endoplasmic reticulum membrane</location>
        <topology evidence="1">Multi-pass membrane protein</topology>
    </subcellularLocation>
</comment>
<keyword evidence="5 7" id="KW-1133">Transmembrane helix</keyword>
<proteinExistence type="predicted"/>
<dbReference type="OrthoDB" id="2559662at2759"/>
<feature type="domain" description="Ribophorin II C-terminal" evidence="8">
    <location>
        <begin position="291"/>
        <end position="388"/>
    </location>
</feature>
<keyword evidence="10" id="KW-1185">Reference proteome</keyword>
<dbReference type="Pfam" id="PF25147">
    <property type="entry name" value="Ribophorin_II_C"/>
    <property type="match status" value="1"/>
</dbReference>
<name>A0A4Z0A5L3_9AGAM</name>
<dbReference type="Proteomes" id="UP000298061">
    <property type="component" value="Unassembled WGS sequence"/>
</dbReference>
<keyword evidence="3" id="KW-0732">Signal</keyword>
<evidence type="ECO:0000256" key="4">
    <source>
        <dbReference type="ARBA" id="ARBA00022824"/>
    </source>
</evidence>
<feature type="transmembrane region" description="Helical" evidence="7">
    <location>
        <begin position="301"/>
        <end position="322"/>
    </location>
</feature>
<dbReference type="PANTHER" id="PTHR12640">
    <property type="entry name" value="RIBOPHORIN II"/>
    <property type="match status" value="1"/>
</dbReference>
<evidence type="ECO:0000256" key="7">
    <source>
        <dbReference type="SAM" id="Phobius"/>
    </source>
</evidence>
<accession>A0A4Z0A5L3</accession>
<dbReference type="PANTHER" id="PTHR12640:SF0">
    <property type="entry name" value="DOLICHYL-DIPHOSPHOOLIGOSACCHARIDE--PROTEIN GLYCOSYLTRANSFERASE SUBUNIT 2"/>
    <property type="match status" value="1"/>
</dbReference>
<gene>
    <name evidence="9" type="ORF">EWM64_g2281</name>
</gene>
<dbReference type="STRING" id="135208.A0A4Z0A5L3"/>
<keyword evidence="4" id="KW-0256">Endoplasmic reticulum</keyword>
<feature type="transmembrane region" description="Helical" evidence="7">
    <location>
        <begin position="334"/>
        <end position="355"/>
    </location>
</feature>
<dbReference type="GO" id="GO:0008250">
    <property type="term" value="C:oligosaccharyltransferase complex"/>
    <property type="evidence" value="ECO:0007669"/>
    <property type="project" value="InterPro"/>
</dbReference>
<evidence type="ECO:0000256" key="6">
    <source>
        <dbReference type="ARBA" id="ARBA00023136"/>
    </source>
</evidence>
<evidence type="ECO:0000256" key="5">
    <source>
        <dbReference type="ARBA" id="ARBA00022989"/>
    </source>
</evidence>
<organism evidence="9 10">
    <name type="scientific">Hericium alpestre</name>
    <dbReference type="NCBI Taxonomy" id="135208"/>
    <lineage>
        <taxon>Eukaryota</taxon>
        <taxon>Fungi</taxon>
        <taxon>Dikarya</taxon>
        <taxon>Basidiomycota</taxon>
        <taxon>Agaricomycotina</taxon>
        <taxon>Agaricomycetes</taxon>
        <taxon>Russulales</taxon>
        <taxon>Hericiaceae</taxon>
        <taxon>Hericium</taxon>
    </lineage>
</organism>
<dbReference type="EMBL" id="SFCI01000179">
    <property type="protein sequence ID" value="TFY81740.1"/>
    <property type="molecule type" value="Genomic_DNA"/>
</dbReference>
<protein>
    <recommendedName>
        <fullName evidence="8">Ribophorin II C-terminal domain-containing protein</fullName>
    </recommendedName>
</protein>
<evidence type="ECO:0000313" key="9">
    <source>
        <dbReference type="EMBL" id="TFY81740.1"/>
    </source>
</evidence>
<dbReference type="InterPro" id="IPR056790">
    <property type="entry name" value="Ribophorin_II_C"/>
</dbReference>